<dbReference type="OrthoDB" id="331544at2759"/>
<evidence type="ECO:0000256" key="9">
    <source>
        <dbReference type="ARBA" id="ARBA00023027"/>
    </source>
</evidence>
<dbReference type="FunFam" id="3.40.50.720:FF:000073">
    <property type="entry name" value="UDP-glucuronic acid decarboxylase 2"/>
    <property type="match status" value="1"/>
</dbReference>
<dbReference type="GO" id="GO:0032580">
    <property type="term" value="C:Golgi cisterna membrane"/>
    <property type="evidence" value="ECO:0007669"/>
    <property type="project" value="UniProtKB-SubCell"/>
</dbReference>
<dbReference type="CDD" id="cd05230">
    <property type="entry name" value="UGD_SDR_e"/>
    <property type="match status" value="1"/>
</dbReference>
<dbReference type="Proteomes" id="UP000796880">
    <property type="component" value="Unassembled WGS sequence"/>
</dbReference>
<keyword evidence="19" id="KW-1185">Reference proteome</keyword>
<comment type="caution">
    <text evidence="18">The sequence shown here is derived from an EMBL/GenBank/DDBJ whole genome shotgun (WGS) entry which is preliminary data.</text>
</comment>
<dbReference type="UniPathway" id="UPA00796">
    <property type="reaction ID" value="UER00771"/>
</dbReference>
<feature type="transmembrane region" description="Helical" evidence="15">
    <location>
        <begin position="47"/>
        <end position="67"/>
    </location>
</feature>
<evidence type="ECO:0000256" key="3">
    <source>
        <dbReference type="ARBA" id="ARBA00005100"/>
    </source>
</evidence>
<evidence type="ECO:0000256" key="13">
    <source>
        <dbReference type="ARBA" id="ARBA00025005"/>
    </source>
</evidence>
<keyword evidence="9" id="KW-0520">NAD</keyword>
<dbReference type="InterPro" id="IPR001509">
    <property type="entry name" value="Epimerase_deHydtase"/>
</dbReference>
<dbReference type="Gene3D" id="3.40.50.720">
    <property type="entry name" value="NAD(P)-binding Rossmann-like Domain"/>
    <property type="match status" value="2"/>
</dbReference>
<dbReference type="Pfam" id="PF01370">
    <property type="entry name" value="Epimerase"/>
    <property type="match status" value="1"/>
</dbReference>
<keyword evidence="12" id="KW-0456">Lyase</keyword>
<comment type="subcellular location">
    <subcellularLocation>
        <location evidence="2">Golgi apparatus</location>
        <location evidence="2">Golgi stack membrane</location>
        <topology evidence="2">Single-pass type II membrane protein</topology>
    </subcellularLocation>
</comment>
<evidence type="ECO:0000256" key="10">
    <source>
        <dbReference type="ARBA" id="ARBA00023034"/>
    </source>
</evidence>
<evidence type="ECO:0000256" key="11">
    <source>
        <dbReference type="ARBA" id="ARBA00023136"/>
    </source>
</evidence>
<gene>
    <name evidence="18" type="ORF">FNV43_RR15956</name>
</gene>
<dbReference type="GO" id="GO:0033320">
    <property type="term" value="P:UDP-D-xylose biosynthetic process"/>
    <property type="evidence" value="ECO:0007669"/>
    <property type="project" value="UniProtKB-UniPathway"/>
</dbReference>
<evidence type="ECO:0000313" key="18">
    <source>
        <dbReference type="EMBL" id="KAF3442040.1"/>
    </source>
</evidence>
<dbReference type="PANTHER" id="PTHR43078">
    <property type="entry name" value="UDP-GLUCURONIC ACID DECARBOXYLASE-RELATED"/>
    <property type="match status" value="1"/>
</dbReference>
<feature type="domain" description="NAD-dependent epimerase/dehydratase" evidence="16">
    <location>
        <begin position="121"/>
        <end position="205"/>
    </location>
</feature>
<evidence type="ECO:0000259" key="17">
    <source>
        <dbReference type="Pfam" id="PF16363"/>
    </source>
</evidence>
<evidence type="ECO:0000256" key="2">
    <source>
        <dbReference type="ARBA" id="ARBA00004447"/>
    </source>
</evidence>
<dbReference type="EC" id="4.1.1.35" evidence="5"/>
<evidence type="ECO:0000256" key="12">
    <source>
        <dbReference type="ARBA" id="ARBA00023239"/>
    </source>
</evidence>
<evidence type="ECO:0000256" key="8">
    <source>
        <dbReference type="ARBA" id="ARBA00022989"/>
    </source>
</evidence>
<protein>
    <recommendedName>
        <fullName evidence="5">UDP-glucuronate decarboxylase</fullName>
        <ecNumber evidence="5">4.1.1.35</ecNumber>
    </recommendedName>
</protein>
<comment type="pathway">
    <text evidence="3">Nucleotide-sugar biosynthesis; UDP-alpha-D-xylose biosynthesis; UDP-alpha-D-xylose from UDP-alpha-D-glucuronate: step 1/1.</text>
</comment>
<evidence type="ECO:0000256" key="15">
    <source>
        <dbReference type="SAM" id="Phobius"/>
    </source>
</evidence>
<evidence type="ECO:0000313" key="19">
    <source>
        <dbReference type="Proteomes" id="UP000796880"/>
    </source>
</evidence>
<keyword evidence="10" id="KW-0333">Golgi apparatus</keyword>
<dbReference type="InterPro" id="IPR036291">
    <property type="entry name" value="NAD(P)-bd_dom_sf"/>
</dbReference>
<evidence type="ECO:0000256" key="6">
    <source>
        <dbReference type="ARBA" id="ARBA00022692"/>
    </source>
</evidence>
<evidence type="ECO:0000256" key="14">
    <source>
        <dbReference type="SAM" id="MobiDB-lite"/>
    </source>
</evidence>
<evidence type="ECO:0000256" key="7">
    <source>
        <dbReference type="ARBA" id="ARBA00022793"/>
    </source>
</evidence>
<evidence type="ECO:0000259" key="16">
    <source>
        <dbReference type="Pfam" id="PF01370"/>
    </source>
</evidence>
<dbReference type="InterPro" id="IPR044516">
    <property type="entry name" value="UXS-like"/>
</dbReference>
<comment type="cofactor">
    <cofactor evidence="1">
        <name>NAD(+)</name>
        <dbReference type="ChEBI" id="CHEBI:57540"/>
    </cofactor>
</comment>
<dbReference type="EMBL" id="VOIH02000007">
    <property type="protein sequence ID" value="KAF3442040.1"/>
    <property type="molecule type" value="Genomic_DNA"/>
</dbReference>
<accession>A0A8K0E2P5</accession>
<dbReference type="FunFam" id="3.40.50.720:FF:000044">
    <property type="entry name" value="UDP-glucuronic acid decarboxylase 1"/>
    <property type="match status" value="1"/>
</dbReference>
<evidence type="ECO:0000256" key="4">
    <source>
        <dbReference type="ARBA" id="ARBA00007505"/>
    </source>
</evidence>
<dbReference type="SUPFAM" id="SSF51735">
    <property type="entry name" value="NAD(P)-binding Rossmann-fold domains"/>
    <property type="match status" value="1"/>
</dbReference>
<evidence type="ECO:0000256" key="5">
    <source>
        <dbReference type="ARBA" id="ARBA00012290"/>
    </source>
</evidence>
<dbReference type="GO" id="GO:0070403">
    <property type="term" value="F:NAD+ binding"/>
    <property type="evidence" value="ECO:0007669"/>
    <property type="project" value="InterPro"/>
</dbReference>
<organism evidence="18 19">
    <name type="scientific">Rhamnella rubrinervis</name>
    <dbReference type="NCBI Taxonomy" id="2594499"/>
    <lineage>
        <taxon>Eukaryota</taxon>
        <taxon>Viridiplantae</taxon>
        <taxon>Streptophyta</taxon>
        <taxon>Embryophyta</taxon>
        <taxon>Tracheophyta</taxon>
        <taxon>Spermatophyta</taxon>
        <taxon>Magnoliopsida</taxon>
        <taxon>eudicotyledons</taxon>
        <taxon>Gunneridae</taxon>
        <taxon>Pentapetalae</taxon>
        <taxon>rosids</taxon>
        <taxon>fabids</taxon>
        <taxon>Rosales</taxon>
        <taxon>Rhamnaceae</taxon>
        <taxon>rhamnoid group</taxon>
        <taxon>Rhamneae</taxon>
        <taxon>Rhamnella</taxon>
    </lineage>
</organism>
<dbReference type="PANTHER" id="PTHR43078:SF22">
    <property type="entry name" value="UDP-GLUCURONIC ACID DECARBOXYLASE 1"/>
    <property type="match status" value="1"/>
</dbReference>
<dbReference type="GO" id="GO:0048040">
    <property type="term" value="F:UDP-glucuronate decarboxylase activity"/>
    <property type="evidence" value="ECO:0007669"/>
    <property type="project" value="UniProtKB-EC"/>
</dbReference>
<comment type="similarity">
    <text evidence="4">Belongs to the NAD(P)-dependent epimerase/dehydratase family. UDP-glucuronic acid decarboxylase subfamily.</text>
</comment>
<comment type="function">
    <text evidence="13">Catalyzes the NAD-dependent decarboxylation of UDP-glucuronic acid to UDP-xylose. Necessary for the biosynthesis of the core tetrasaccharide in glycosaminoglycan biosynthesis.</text>
</comment>
<dbReference type="Pfam" id="PF16363">
    <property type="entry name" value="GDP_Man_Dehyd"/>
    <property type="match status" value="1"/>
</dbReference>
<sequence>MKLHKQSSVRRDEEIPTAPTSPYSPKTFKHPRSLPRSINYLFKEQRLLFILVGILIGSTFFILQPTLSRIGPSESNSAIPRSFSTGSTTAHDQVASYSKSNFGSGKVGRIPVGIGNRRLRIVVTGGAGFVGSHLVDKLIARGNDVIVIDNFFTGRKDNVVHHFGNPHFELIRHDVVEPILLEVDQIYHLACPASPVHYKYNPVKTIISFFSNIIAYQPDFCGYCLVTTNVMGTLNMLGLAKRIGARFLLTSTSEVYGDPLEHPQKETYWGNVNPIGERSCYDEGKRTAETLAMDYHRGADVEVRIARIFNTYGPRMCLDDGRVVSNFVAQAIRKQPLTVYGDGKQTRSFQYVSDLVNGLVALMEGEHVGPFNLGNPGEFTMLELAEVVKETIDPSATIEFRPNTADDPHKRKPDIGKAKDLLNWEPKVSLREGLPLMVSDFQNRILNEDEGKGLK</sequence>
<keyword evidence="11 15" id="KW-0472">Membrane</keyword>
<keyword evidence="8 15" id="KW-1133">Transmembrane helix</keyword>
<dbReference type="InterPro" id="IPR016040">
    <property type="entry name" value="NAD(P)-bd_dom"/>
</dbReference>
<reference evidence="18" key="1">
    <citation type="submission" date="2020-03" db="EMBL/GenBank/DDBJ databases">
        <title>A high-quality chromosome-level genome assembly of a woody plant with both climbing and erect habits, Rhamnella rubrinervis.</title>
        <authorList>
            <person name="Lu Z."/>
            <person name="Yang Y."/>
            <person name="Zhu X."/>
            <person name="Sun Y."/>
        </authorList>
    </citation>
    <scope>NUCLEOTIDE SEQUENCE</scope>
    <source>
        <strain evidence="18">BYM</strain>
        <tissue evidence="18">Leaf</tissue>
    </source>
</reference>
<name>A0A8K0E2P5_9ROSA</name>
<feature type="region of interest" description="Disordered" evidence="14">
    <location>
        <begin position="1"/>
        <end position="29"/>
    </location>
</feature>
<dbReference type="GO" id="GO:0042732">
    <property type="term" value="P:D-xylose metabolic process"/>
    <property type="evidence" value="ECO:0007669"/>
    <property type="project" value="InterPro"/>
</dbReference>
<keyword evidence="7" id="KW-0210">Decarboxylase</keyword>
<feature type="domain" description="NAD(P)-binding" evidence="17">
    <location>
        <begin position="226"/>
        <end position="435"/>
    </location>
</feature>
<evidence type="ECO:0000256" key="1">
    <source>
        <dbReference type="ARBA" id="ARBA00001911"/>
    </source>
</evidence>
<keyword evidence="6 15" id="KW-0812">Transmembrane</keyword>
<proteinExistence type="inferred from homology"/>
<dbReference type="AlphaFoldDB" id="A0A8K0E2P5"/>